<comment type="caution">
    <text evidence="2">The sequence shown here is derived from an EMBL/GenBank/DDBJ whole genome shotgun (WGS) entry which is preliminary data.</text>
</comment>
<evidence type="ECO:0000313" key="3">
    <source>
        <dbReference type="Proteomes" id="UP000533429"/>
    </source>
</evidence>
<proteinExistence type="predicted"/>
<name>A0A850R434_PHODD</name>
<protein>
    <submittedName>
        <fullName evidence="2">Uncharacterized protein</fullName>
    </submittedName>
</protein>
<reference evidence="2 3" key="1">
    <citation type="submission" date="2020-06" db="EMBL/GenBank/DDBJ databases">
        <title>Photobacterium damselae subsp. damselae comparative genomics.</title>
        <authorList>
            <person name="Osorio C.R."/>
        </authorList>
    </citation>
    <scope>NUCLEOTIDE SEQUENCE [LARGE SCALE GENOMIC DNA]</scope>
    <source>
        <strain evidence="2 3">TW250/03</strain>
    </source>
</reference>
<dbReference type="EMBL" id="JABXOR010001551">
    <property type="protein sequence ID" value="NVP03275.1"/>
    <property type="molecule type" value="Genomic_DNA"/>
</dbReference>
<dbReference type="Proteomes" id="UP000533429">
    <property type="component" value="Unassembled WGS sequence"/>
</dbReference>
<sequence>MNKNVFWLVVSILGSVGGFYVITQNASLGANISAGTALFLSGWSTCYRIGKYLGAIKD</sequence>
<evidence type="ECO:0000256" key="1">
    <source>
        <dbReference type="SAM" id="Phobius"/>
    </source>
</evidence>
<gene>
    <name evidence="2" type="ORF">HWA77_24005</name>
</gene>
<feature type="transmembrane region" description="Helical" evidence="1">
    <location>
        <begin position="5"/>
        <end position="22"/>
    </location>
</feature>
<dbReference type="RefSeq" id="WP_162598153.1">
    <property type="nucleotide sequence ID" value="NZ_PVXI01000116.1"/>
</dbReference>
<accession>A0A850R434</accession>
<evidence type="ECO:0000313" key="2">
    <source>
        <dbReference type="EMBL" id="NVP03275.1"/>
    </source>
</evidence>
<feature type="transmembrane region" description="Helical" evidence="1">
    <location>
        <begin position="28"/>
        <end position="47"/>
    </location>
</feature>
<keyword evidence="1" id="KW-1133">Transmembrane helix</keyword>
<keyword evidence="1" id="KW-0812">Transmembrane</keyword>
<dbReference type="AlphaFoldDB" id="A0A850R434"/>
<organism evidence="2 3">
    <name type="scientific">Photobacterium damselae subsp. damselae</name>
    <name type="common">Listonella damsela</name>
    <dbReference type="NCBI Taxonomy" id="85581"/>
    <lineage>
        <taxon>Bacteria</taxon>
        <taxon>Pseudomonadati</taxon>
        <taxon>Pseudomonadota</taxon>
        <taxon>Gammaproteobacteria</taxon>
        <taxon>Vibrionales</taxon>
        <taxon>Vibrionaceae</taxon>
        <taxon>Photobacterium</taxon>
    </lineage>
</organism>
<keyword evidence="1" id="KW-0472">Membrane</keyword>